<keyword evidence="5" id="KW-0547">Nucleotide-binding</keyword>
<feature type="domain" description="C3H1-type" evidence="10">
    <location>
        <begin position="15"/>
        <end position="42"/>
    </location>
</feature>
<evidence type="ECO:0000259" key="10">
    <source>
        <dbReference type="PROSITE" id="PS50103"/>
    </source>
</evidence>
<dbReference type="Pfam" id="PF13086">
    <property type="entry name" value="AAA_11"/>
    <property type="match status" value="1"/>
</dbReference>
<dbReference type="Proteomes" id="UP001152024">
    <property type="component" value="Unassembled WGS sequence"/>
</dbReference>
<comment type="caution">
    <text evidence="12">The sequence shown here is derived from an EMBL/GenBank/DDBJ whole genome shotgun (WGS) entry which is preliminary data.</text>
</comment>
<evidence type="ECO:0000256" key="9">
    <source>
        <dbReference type="SAM" id="MobiDB-lite"/>
    </source>
</evidence>
<keyword evidence="5" id="KW-0067">ATP-binding</keyword>
<comment type="subcellular location">
    <subcellularLocation>
        <location evidence="1">Cytoplasm</location>
    </subcellularLocation>
</comment>
<dbReference type="PANTHER" id="PTHR10887:SF445">
    <property type="entry name" value="NFX1-TYPE ZINC FINGER-CONTAINING PROTEIN 1"/>
    <property type="match status" value="1"/>
</dbReference>
<keyword evidence="4 8" id="KW-0863">Zinc-finger</keyword>
<dbReference type="Pfam" id="PF13087">
    <property type="entry name" value="AAA_12"/>
    <property type="match status" value="1"/>
</dbReference>
<feature type="zinc finger region" description="C3H1-type" evidence="8">
    <location>
        <begin position="15"/>
        <end position="42"/>
    </location>
</feature>
<evidence type="ECO:0000313" key="12">
    <source>
        <dbReference type="EMBL" id="KAJ4137229.1"/>
    </source>
</evidence>
<dbReference type="InterPro" id="IPR046439">
    <property type="entry name" value="ZF_RZ_dom"/>
</dbReference>
<evidence type="ECO:0000256" key="1">
    <source>
        <dbReference type="ARBA" id="ARBA00004496"/>
    </source>
</evidence>
<gene>
    <name evidence="12" type="ORF">NW768_002811</name>
</gene>
<evidence type="ECO:0000256" key="2">
    <source>
        <dbReference type="ARBA" id="ARBA00022490"/>
    </source>
</evidence>
<feature type="region of interest" description="Disordered" evidence="9">
    <location>
        <begin position="945"/>
        <end position="970"/>
    </location>
</feature>
<feature type="domain" description="RZ-type" evidence="11">
    <location>
        <begin position="1738"/>
        <end position="1820"/>
    </location>
</feature>
<evidence type="ECO:0000256" key="5">
    <source>
        <dbReference type="ARBA" id="ARBA00022806"/>
    </source>
</evidence>
<dbReference type="EMBL" id="JAOQBH010000004">
    <property type="protein sequence ID" value="KAJ4137229.1"/>
    <property type="molecule type" value="Genomic_DNA"/>
</dbReference>
<dbReference type="Pfam" id="PF20173">
    <property type="entry name" value="ZnF_RZ-type"/>
    <property type="match status" value="1"/>
</dbReference>
<evidence type="ECO:0000259" key="11">
    <source>
        <dbReference type="PROSITE" id="PS51981"/>
    </source>
</evidence>
<dbReference type="InterPro" id="IPR047187">
    <property type="entry name" value="SF1_C_Upf1"/>
</dbReference>
<evidence type="ECO:0000256" key="8">
    <source>
        <dbReference type="PROSITE-ProRule" id="PRU00723"/>
    </source>
</evidence>
<dbReference type="PROSITE" id="PS51981">
    <property type="entry name" value="ZF_RZ"/>
    <property type="match status" value="1"/>
</dbReference>
<keyword evidence="7" id="KW-0391">Immunity</keyword>
<reference evidence="12" key="1">
    <citation type="submission" date="2022-09" db="EMBL/GenBank/DDBJ databases">
        <title>Fusarium specimens isolated from Avocado Roots.</title>
        <authorList>
            <person name="Stajich J."/>
            <person name="Roper C."/>
            <person name="Heimlech-Rivalta G."/>
        </authorList>
    </citation>
    <scope>NUCLEOTIDE SEQUENCE</scope>
    <source>
        <strain evidence="12">CF00095</strain>
    </source>
</reference>
<dbReference type="PROSITE" id="PS50103">
    <property type="entry name" value="ZF_C3H1"/>
    <property type="match status" value="1"/>
</dbReference>
<evidence type="ECO:0000313" key="13">
    <source>
        <dbReference type="Proteomes" id="UP001152024"/>
    </source>
</evidence>
<evidence type="ECO:0000256" key="4">
    <source>
        <dbReference type="ARBA" id="ARBA00022771"/>
    </source>
</evidence>
<dbReference type="Gene3D" id="4.10.1000.10">
    <property type="entry name" value="Zinc finger, CCCH-type"/>
    <property type="match status" value="1"/>
</dbReference>
<dbReference type="Gene3D" id="3.40.50.300">
    <property type="entry name" value="P-loop containing nucleotide triphosphate hydrolases"/>
    <property type="match status" value="2"/>
</dbReference>
<dbReference type="CDD" id="cd18808">
    <property type="entry name" value="SF1_C_Upf1"/>
    <property type="match status" value="1"/>
</dbReference>
<dbReference type="PANTHER" id="PTHR10887">
    <property type="entry name" value="DNA2/NAM7 HELICASE FAMILY"/>
    <property type="match status" value="1"/>
</dbReference>
<keyword evidence="3 8" id="KW-0479">Metal-binding</keyword>
<feature type="region of interest" description="Disordered" evidence="9">
    <location>
        <begin position="1811"/>
        <end position="1843"/>
    </location>
</feature>
<keyword evidence="13" id="KW-1185">Reference proteome</keyword>
<proteinExistence type="predicted"/>
<dbReference type="InterPro" id="IPR027417">
    <property type="entry name" value="P-loop_NTPase"/>
</dbReference>
<keyword evidence="5" id="KW-0378">Hydrolase</keyword>
<dbReference type="CDD" id="cd06008">
    <property type="entry name" value="NF-X1-zinc-finger"/>
    <property type="match status" value="1"/>
</dbReference>
<name>A0ABQ8RKD0_FUSEQ</name>
<dbReference type="InterPro" id="IPR045055">
    <property type="entry name" value="DNA2/NAM7-like"/>
</dbReference>
<evidence type="ECO:0000256" key="7">
    <source>
        <dbReference type="ARBA" id="ARBA00022859"/>
    </source>
</evidence>
<organism evidence="12 13">
    <name type="scientific">Fusarium equiseti</name>
    <name type="common">Fusarium scirpi</name>
    <dbReference type="NCBI Taxonomy" id="61235"/>
    <lineage>
        <taxon>Eukaryota</taxon>
        <taxon>Fungi</taxon>
        <taxon>Dikarya</taxon>
        <taxon>Ascomycota</taxon>
        <taxon>Pezizomycotina</taxon>
        <taxon>Sordariomycetes</taxon>
        <taxon>Hypocreomycetidae</taxon>
        <taxon>Hypocreales</taxon>
        <taxon>Nectriaceae</taxon>
        <taxon>Fusarium</taxon>
        <taxon>Fusarium incarnatum-equiseti species complex</taxon>
    </lineage>
</organism>
<dbReference type="SMART" id="SM00356">
    <property type="entry name" value="ZnF_C3H1"/>
    <property type="match status" value="1"/>
</dbReference>
<feature type="compositionally biased region" description="Basic and acidic residues" evidence="9">
    <location>
        <begin position="949"/>
        <end position="961"/>
    </location>
</feature>
<sequence length="1852" mass="206029">MASRGRGGGFGTGQNFRTKPCFHFQRGYCHHGNNCNFLHETSSATNSNMVMPTVTVATTDRRKLYLLWKGMVRKPPPSLQTTSGAKEFHKFWKRALEILDEDDFEQHQDVARDLASDDFHGQRFIVDTAQNGSSNDRESLPTSYLLLQVIAHENLTDSLSIEASVVTIFRSLAGANGERGLALLSSMCEQALESSELFTEILGATIQIILSVMVTTLQQLLNREPRAQFSDDLPDLIEQMDKLIATAAEDASSKELHDLSTRFKLVKRGVDAARDRLSTVEDSSGNSKDFKSIASTFPKDMEFPGGRHDNDFADINKIAILPTHDEITSKHQEYLPSTNFTEPHVLDDPLQRHVDSMFRLVRHDILGPVKDILRDLLQSEDLLSGHLSNPDPQAQVYLQSSIKMLSSSKKFGTEAVLSFQPPISMLNKTPAQQKAWWNASPRLGHGTLLCFVAPIPGRTVLLFLQVTNKRTEYHLREDDDQGKSNVAPGQGLPSITVKLANHNQDDLRLLAKLYTTKAEGVLVDFNGVILDTFVPILKNLKRIKREDQIAFQQWILPSPAEDQSVTTPGYARTLDFAFSLRTITKDKAIDLALDPENPEGLDIRELEEATGLDQGQCHGLVGALTREYALIQGPPGTGKSYLGVQILRVLLAAKQKAHLGPIVVVCYTNHALDQFLKHLLDVGISRIIRIGGRSVAPELAGLNLRVVNRDTAKTYTEQSTLSIAFRQIESSSCIASEATESLGYARSGYLWLFLNGFLSVEYPRIHEQFETDDSDNYTTMDDPLERWLRSQRQENSAETPNADLNSLEMKAEEDIHSLAIWERRALVNDWVRRYEEEQTDVLFEAMDEFEKQQKDIKRTYDGANQRTLQQAEVIGLTTTSLAGRIDLLRSVKPKVLICEEAGEVKEADIISTLMPSLEHCIQIGDHQQLRPQINNFDLSLESSSGQKWQLDRSQFERRAEGEPGLDPSPFTQLNIQRRMRPEVSQLIRGVYPNLVDHESVLNTPDVVGMHGNVFWLDHSHPQDVGGDGIRVKSHSNRWETNMATALVRHLVRQGEYRAEDIALLTPYMGQLQQLRTALSSDFEICLGDRDIEQLSHEAFIDGTSSKKPIEKKKLLQTIRLATVDNFQGEEAKIIIVSLVRSNPERQVGFLRTENRINVLLSRAKHGMYLIGNASTYLNVPMWADVYGILEKSNAVGTELKLCCPRHPETPIACSEPEHFAIRSPEGGCALPCSRRLEPCGHKCQATCHSEAMHEAFTCARACPRIRTTCNHACPKLCGERCGPCLVNVHDVELRCGHIEETMACDQAQNLETFQCTAAVERILPHCGHGVTMKCHEIGNTEPARVARAVLTQSVSSFAIAHSVPATIDVSSHAIRERTAVPAKNLVSKKKTDRVDLLEFRSYAEIDLDESPIVVLGCGHFFTSETLDGLVGLDEVYLTDKFGNFTGLKNISGLLAEKAPCCPNCKRTIRQFATKRYNRVINRAVMDDICKRFLIKGQTALEKLNNKLVKVEAALAASRRSTSMALHHTATTFFRERHSGVKALENSATYLQQVIGEENQPAKKLINTIATSRPAVTDGSSSITQLMEALKLSRSAPDDQLLLGARLAALEAQQIQLMDAFMVSKSQGKNVHKNALDLPATDKWFETCKELMEEAKEAKLPRIFIAATLSFAKIARAAIWSAKPERNPTSGAQEPNHIETARTLLGDASFFCLSLGNSDVLTKRLEDMMELYEPRVEEVTPEELASIRSAMVTGPHGMATHSGHWYNCINGHPFAIGECGMPMETARCPECGAAIGGANHRAVNGVSRAENMETPAEEARREEENVDQPFGRRVGEPIGPLGDQPVEEGCVIM</sequence>
<dbReference type="CDD" id="cd17936">
    <property type="entry name" value="EEXXEc_NFX1"/>
    <property type="match status" value="1"/>
</dbReference>
<keyword evidence="2" id="KW-0963">Cytoplasm</keyword>
<dbReference type="InterPro" id="IPR000571">
    <property type="entry name" value="Znf_CCCH"/>
</dbReference>
<keyword evidence="5" id="KW-0347">Helicase</keyword>
<dbReference type="SUPFAM" id="SSF90229">
    <property type="entry name" value="CCCH zinc finger"/>
    <property type="match status" value="1"/>
</dbReference>
<dbReference type="InterPro" id="IPR041679">
    <property type="entry name" value="DNA2/NAM7-like_C"/>
</dbReference>
<protein>
    <recommendedName>
        <fullName evidence="14">NFX1-type zinc finger-containing protein 1</fullName>
    </recommendedName>
</protein>
<evidence type="ECO:0008006" key="14">
    <source>
        <dbReference type="Google" id="ProtNLM"/>
    </source>
</evidence>
<dbReference type="InterPro" id="IPR041677">
    <property type="entry name" value="DNA2/NAM7_AAA_11"/>
</dbReference>
<evidence type="ECO:0000256" key="3">
    <source>
        <dbReference type="ARBA" id="ARBA00022723"/>
    </source>
</evidence>
<dbReference type="SUPFAM" id="SSF52540">
    <property type="entry name" value="P-loop containing nucleoside triphosphate hydrolases"/>
    <property type="match status" value="1"/>
</dbReference>
<evidence type="ECO:0000256" key="6">
    <source>
        <dbReference type="ARBA" id="ARBA00022833"/>
    </source>
</evidence>
<keyword evidence="6 8" id="KW-0862">Zinc</keyword>
<accession>A0ABQ8RKD0</accession>
<dbReference type="InterPro" id="IPR036855">
    <property type="entry name" value="Znf_CCCH_sf"/>
</dbReference>